<dbReference type="Gene3D" id="1.10.10.10">
    <property type="entry name" value="Winged helix-like DNA-binding domain superfamily/Winged helix DNA-binding domain"/>
    <property type="match status" value="1"/>
</dbReference>
<dbReference type="InterPro" id="IPR007737">
    <property type="entry name" value="Mga_HTH"/>
</dbReference>
<dbReference type="Pfam" id="PF05043">
    <property type="entry name" value="Mga"/>
    <property type="match status" value="1"/>
</dbReference>
<evidence type="ECO:0000313" key="3">
    <source>
        <dbReference type="Proteomes" id="UP001429357"/>
    </source>
</evidence>
<feature type="domain" description="Mga helix-turn-helix" evidence="1">
    <location>
        <begin position="77"/>
        <end position="161"/>
    </location>
</feature>
<dbReference type="EMBL" id="MAEI02000001">
    <property type="protein sequence ID" value="MEO1783119.1"/>
    <property type="molecule type" value="Genomic_DNA"/>
</dbReference>
<gene>
    <name evidence="2" type="ORF">BAU18_002738</name>
</gene>
<organism evidence="2 3">
    <name type="scientific">Enterococcus diestrammenae</name>
    <dbReference type="NCBI Taxonomy" id="1155073"/>
    <lineage>
        <taxon>Bacteria</taxon>
        <taxon>Bacillati</taxon>
        <taxon>Bacillota</taxon>
        <taxon>Bacilli</taxon>
        <taxon>Lactobacillales</taxon>
        <taxon>Enterococcaceae</taxon>
        <taxon>Enterococcus</taxon>
    </lineage>
</organism>
<dbReference type="Proteomes" id="UP001429357">
    <property type="component" value="Unassembled WGS sequence"/>
</dbReference>
<comment type="caution">
    <text evidence="2">The sequence shown here is derived from an EMBL/GenBank/DDBJ whole genome shotgun (WGS) entry which is preliminary data.</text>
</comment>
<accession>A0ABV0F4X3</accession>
<evidence type="ECO:0000313" key="2">
    <source>
        <dbReference type="EMBL" id="MEO1783119.1"/>
    </source>
</evidence>
<reference evidence="2 3" key="2">
    <citation type="submission" date="2024-02" db="EMBL/GenBank/DDBJ databases">
        <title>The Genome Sequence of Enterococcus diestrammenae JM9A.</title>
        <authorList>
            <person name="Earl A."/>
            <person name="Manson A."/>
            <person name="Gilmore M."/>
            <person name="Sanders J."/>
            <person name="Shea T."/>
            <person name="Howe W."/>
            <person name="Livny J."/>
            <person name="Cuomo C."/>
            <person name="Neafsey D."/>
            <person name="Birren B."/>
        </authorList>
    </citation>
    <scope>NUCLEOTIDE SEQUENCE [LARGE SCALE GENOMIC DNA]</scope>
    <source>
        <strain evidence="2 3">JM9A</strain>
    </source>
</reference>
<keyword evidence="3" id="KW-1185">Reference proteome</keyword>
<dbReference type="InterPro" id="IPR036388">
    <property type="entry name" value="WH-like_DNA-bd_sf"/>
</dbReference>
<dbReference type="RefSeq" id="WP_161868202.1">
    <property type="nucleotide sequence ID" value="NZ_MAEI02000001.1"/>
</dbReference>
<evidence type="ECO:0000259" key="1">
    <source>
        <dbReference type="Pfam" id="PF05043"/>
    </source>
</evidence>
<protein>
    <recommendedName>
        <fullName evidence="1">Mga helix-turn-helix domain-containing protein</fullName>
    </recommendedName>
</protein>
<reference evidence="3" key="1">
    <citation type="submission" date="2016-06" db="EMBL/GenBank/DDBJ databases">
        <title>Four novel species of enterococci isolated from chicken manure.</title>
        <authorList>
            <person name="Van Tyne D."/>
        </authorList>
    </citation>
    <scope>NUCLEOTIDE SEQUENCE [LARGE SCALE GENOMIC DNA]</scope>
    <source>
        <strain evidence="3">JM9A</strain>
    </source>
</reference>
<proteinExistence type="predicted"/>
<sequence>MYELFLDKKARLFFNLYRQLQRENRQSLEGIAKKLAISQWSVMRLIRQFQSMGLHLRLGIDILRQEGRLYLLTLEDFDERQLFFRLMEKSLVLQLLQLLWQHPNFTVADLAKAVFQSPPTIRRALREIQPLLAQYQLDIKLGQPPLLRGSEAEIRFFYLHLQFLTAGVEFQLNQQKILEEWQKAAIKRDRQGLRVKEDWFDRNQVQGMLSLPEYRFSGKGFDFLWQQLSGLETIWIPSLLEELLPKEWLRNQKDGGKEIYLEFYRLHLLAWLFSGNLALSLAPLPDRPQGNQLLEKLFHQHLPGYQLLLDKHPELPYCHELIFSKYQQQTQVHWLSFPLIE</sequence>
<name>A0ABV0F4X3_9ENTE</name>